<feature type="domain" description="Peptidase C14 caspase" evidence="5">
    <location>
        <begin position="86"/>
        <end position="168"/>
    </location>
</feature>
<feature type="compositionally biased region" description="Acidic residues" evidence="4">
    <location>
        <begin position="344"/>
        <end position="367"/>
    </location>
</feature>
<evidence type="ECO:0000259" key="5">
    <source>
        <dbReference type="Pfam" id="PF00656"/>
    </source>
</evidence>
<feature type="compositionally biased region" description="Basic and acidic residues" evidence="4">
    <location>
        <begin position="46"/>
        <end position="55"/>
    </location>
</feature>
<evidence type="ECO:0000313" key="8">
    <source>
        <dbReference type="RefSeq" id="XP_033570019.1"/>
    </source>
</evidence>
<feature type="region of interest" description="Disordered" evidence="4">
    <location>
        <begin position="1"/>
        <end position="61"/>
    </location>
</feature>
<dbReference type="Proteomes" id="UP000504636">
    <property type="component" value="Unplaced"/>
</dbReference>
<reference evidence="6 8" key="1">
    <citation type="journal article" date="2020" name="Stud. Mycol.">
        <title>101 Dothideomycetes genomes: a test case for predicting lifestyles and emergence of pathogens.</title>
        <authorList>
            <person name="Haridas S."/>
            <person name="Albert R."/>
            <person name="Binder M."/>
            <person name="Bloem J."/>
            <person name="Labutti K."/>
            <person name="Salamov A."/>
            <person name="Andreopoulos B."/>
            <person name="Baker S."/>
            <person name="Barry K."/>
            <person name="Bills G."/>
            <person name="Bluhm B."/>
            <person name="Cannon C."/>
            <person name="Castanera R."/>
            <person name="Culley D."/>
            <person name="Daum C."/>
            <person name="Ezra D."/>
            <person name="Gonzalez J."/>
            <person name="Henrissat B."/>
            <person name="Kuo A."/>
            <person name="Liang C."/>
            <person name="Lipzen A."/>
            <person name="Lutzoni F."/>
            <person name="Magnuson J."/>
            <person name="Mondo S."/>
            <person name="Nolan M."/>
            <person name="Ohm R."/>
            <person name="Pangilinan J."/>
            <person name="Park H.-J."/>
            <person name="Ramirez L."/>
            <person name="Alfaro M."/>
            <person name="Sun H."/>
            <person name="Tritt A."/>
            <person name="Yoshinaga Y."/>
            <person name="Zwiers L.-H."/>
            <person name="Turgeon B."/>
            <person name="Goodwin S."/>
            <person name="Spatafora J."/>
            <person name="Crous P."/>
            <person name="Grigoriev I."/>
        </authorList>
    </citation>
    <scope>NUCLEOTIDE SEQUENCE</scope>
    <source>
        <strain evidence="6 8">CBS 304.34</strain>
    </source>
</reference>
<gene>
    <name evidence="6 8" type="ORF">BDZ99DRAFT_526801</name>
</gene>
<dbReference type="GO" id="GO:0006915">
    <property type="term" value="P:apoptotic process"/>
    <property type="evidence" value="ECO:0007669"/>
    <property type="project" value="UniProtKB-KW"/>
</dbReference>
<evidence type="ECO:0000256" key="4">
    <source>
        <dbReference type="SAM" id="MobiDB-lite"/>
    </source>
</evidence>
<dbReference type="InterPro" id="IPR029030">
    <property type="entry name" value="Caspase-like_dom_sf"/>
</dbReference>
<dbReference type="InterPro" id="IPR011600">
    <property type="entry name" value="Pept_C14_caspase"/>
</dbReference>
<proteinExistence type="predicted"/>
<keyword evidence="7" id="KW-1185">Reference proteome</keyword>
<keyword evidence="2" id="KW-0378">Hydrolase</keyword>
<sequence>MSDQSAKSRTDKGKGDHTTVDMPDKPKQEKHKKEKHKKEKHKKEKPKKDKAEKWKFHSKKSAKPSEDYKKVKVMLFTFEFSELSLKNETRNVTRAFESLGYEVLLRQIKMDNALDNVKEQLKEFLNPQNDTLFIVHYNGHGGITENNMLSLVSHNYPDNVEDLWRMIHRNWGKHGDQEGLTTILRNEKDPFQPIAEVHWSDISPTIMDAECDTLVILDCCNAGLAAVSSQNVHALDGGKKRNAKLDEYEKENPYRKELIGACGWDIDTRNHMSSALFKVMKVEFPAPRFSTMSTPTLVRRMNYSLVQHIGERRSPPQAVHYILQRNGKDKMTLPRLNGHIVDIDSSDDGSDPANEVEGDSESADELEDNPRHGPGE</sequence>
<evidence type="ECO:0000313" key="6">
    <source>
        <dbReference type="EMBL" id="KAF2803055.1"/>
    </source>
</evidence>
<keyword evidence="3" id="KW-0865">Zymogen</keyword>
<evidence type="ECO:0000313" key="7">
    <source>
        <dbReference type="Proteomes" id="UP000504636"/>
    </source>
</evidence>
<dbReference type="SUPFAM" id="SSF52129">
    <property type="entry name" value="Caspase-like"/>
    <property type="match status" value="1"/>
</dbReference>
<evidence type="ECO:0000256" key="1">
    <source>
        <dbReference type="ARBA" id="ARBA00022703"/>
    </source>
</evidence>
<dbReference type="OrthoDB" id="4760831at2759"/>
<dbReference type="GO" id="GO:0004197">
    <property type="term" value="F:cysteine-type endopeptidase activity"/>
    <property type="evidence" value="ECO:0007669"/>
    <property type="project" value="InterPro"/>
</dbReference>
<feature type="compositionally biased region" description="Basic residues" evidence="4">
    <location>
        <begin position="28"/>
        <end position="45"/>
    </location>
</feature>
<accession>A0A6A6Y499</accession>
<dbReference type="GO" id="GO:0006508">
    <property type="term" value="P:proteolysis"/>
    <property type="evidence" value="ECO:0007669"/>
    <property type="project" value="InterPro"/>
</dbReference>
<dbReference type="GeneID" id="54467070"/>
<dbReference type="Pfam" id="PF00656">
    <property type="entry name" value="Peptidase_C14"/>
    <property type="match status" value="1"/>
</dbReference>
<reference evidence="8" key="2">
    <citation type="submission" date="2020-04" db="EMBL/GenBank/DDBJ databases">
        <authorList>
            <consortium name="NCBI Genome Project"/>
        </authorList>
    </citation>
    <scope>NUCLEOTIDE SEQUENCE</scope>
    <source>
        <strain evidence="8">CBS 304.34</strain>
    </source>
</reference>
<dbReference type="AlphaFoldDB" id="A0A6A6Y499"/>
<name>A0A6A6Y499_9PEZI</name>
<organism evidence="6">
    <name type="scientific">Mytilinidion resinicola</name>
    <dbReference type="NCBI Taxonomy" id="574789"/>
    <lineage>
        <taxon>Eukaryota</taxon>
        <taxon>Fungi</taxon>
        <taxon>Dikarya</taxon>
        <taxon>Ascomycota</taxon>
        <taxon>Pezizomycotina</taxon>
        <taxon>Dothideomycetes</taxon>
        <taxon>Pleosporomycetidae</taxon>
        <taxon>Mytilinidiales</taxon>
        <taxon>Mytilinidiaceae</taxon>
        <taxon>Mytilinidion</taxon>
    </lineage>
</organism>
<dbReference type="EMBL" id="MU003719">
    <property type="protein sequence ID" value="KAF2803055.1"/>
    <property type="molecule type" value="Genomic_DNA"/>
</dbReference>
<feature type="compositionally biased region" description="Basic and acidic residues" evidence="4">
    <location>
        <begin position="1"/>
        <end position="27"/>
    </location>
</feature>
<keyword evidence="1" id="KW-0053">Apoptosis</keyword>
<keyword evidence="2" id="KW-0788">Thiol protease</keyword>
<evidence type="ECO:0000256" key="3">
    <source>
        <dbReference type="ARBA" id="ARBA00023145"/>
    </source>
</evidence>
<protein>
    <recommendedName>
        <fullName evidence="5">Peptidase C14 caspase domain-containing protein</fullName>
    </recommendedName>
</protein>
<keyword evidence="2" id="KW-0645">Protease</keyword>
<reference evidence="8" key="3">
    <citation type="submission" date="2025-04" db="UniProtKB">
        <authorList>
            <consortium name="RefSeq"/>
        </authorList>
    </citation>
    <scope>IDENTIFICATION</scope>
    <source>
        <strain evidence="8">CBS 304.34</strain>
    </source>
</reference>
<dbReference type="RefSeq" id="XP_033570019.1">
    <property type="nucleotide sequence ID" value="XM_033726177.1"/>
</dbReference>
<feature type="region of interest" description="Disordered" evidence="4">
    <location>
        <begin position="340"/>
        <end position="376"/>
    </location>
</feature>
<evidence type="ECO:0000256" key="2">
    <source>
        <dbReference type="ARBA" id="ARBA00022807"/>
    </source>
</evidence>